<evidence type="ECO:0000256" key="3">
    <source>
        <dbReference type="ARBA" id="ARBA00023134"/>
    </source>
</evidence>
<evidence type="ECO:0000313" key="7">
    <source>
        <dbReference type="EMBL" id="KAF7296188.1"/>
    </source>
</evidence>
<evidence type="ECO:0000313" key="8">
    <source>
        <dbReference type="Proteomes" id="UP000613580"/>
    </source>
</evidence>
<dbReference type="GO" id="GO:0046872">
    <property type="term" value="F:metal ion binding"/>
    <property type="evidence" value="ECO:0007669"/>
    <property type="project" value="UniProtKB-KW"/>
</dbReference>
<dbReference type="Gene3D" id="3.40.50.300">
    <property type="entry name" value="P-loop containing nucleotide triphosphate hydrolases"/>
    <property type="match status" value="1"/>
</dbReference>
<organism evidence="7 8">
    <name type="scientific">Mycena chlorophos</name>
    <name type="common">Agaric fungus</name>
    <name type="synonym">Agaricus chlorophos</name>
    <dbReference type="NCBI Taxonomy" id="658473"/>
    <lineage>
        <taxon>Eukaryota</taxon>
        <taxon>Fungi</taxon>
        <taxon>Dikarya</taxon>
        <taxon>Basidiomycota</taxon>
        <taxon>Agaricomycotina</taxon>
        <taxon>Agaricomycetes</taxon>
        <taxon>Agaricomycetidae</taxon>
        <taxon>Agaricales</taxon>
        <taxon>Marasmiineae</taxon>
        <taxon>Mycenaceae</taxon>
        <taxon>Mycena</taxon>
    </lineage>
</organism>
<evidence type="ECO:0008006" key="9">
    <source>
        <dbReference type="Google" id="ProtNLM"/>
    </source>
</evidence>
<keyword evidence="4" id="KW-0807">Transducer</keyword>
<evidence type="ECO:0000256" key="5">
    <source>
        <dbReference type="PIRSR" id="PIRSR601019-1"/>
    </source>
</evidence>
<dbReference type="AlphaFoldDB" id="A0A8H6SB43"/>
<dbReference type="GO" id="GO:0005525">
    <property type="term" value="F:GTP binding"/>
    <property type="evidence" value="ECO:0007669"/>
    <property type="project" value="UniProtKB-KW"/>
</dbReference>
<sequence>MLSTPFSAVLRQKPGVASTSLGTSAPSSRPAPRSLRFPQRPPPRGVMSAEERSARRRSDLIDDKLYDEMRALKTQQWSSVAVLGGPSSGKKAFLRQARRQDDMLDAPETGNPSSLESHAGAVAIRPELESSLHSTSIYTYTSRSMRSTRLTAFSNICGQPRKWLHLLESAHAIIYVVDLSSFDQTVQDQSTGECVNALRHDMSSFHDLCTSNHLLRTSIIVLLNKLDVLTAKLASSPASFTRYFPECDATVSAACAFLTARYKQLASSGERRRTSSVLVLPCSLGEDNADDTVSAMFSSMSDFIAVDRLMTANWFM</sequence>
<dbReference type="GO" id="GO:0001664">
    <property type="term" value="F:G protein-coupled receptor binding"/>
    <property type="evidence" value="ECO:0007669"/>
    <property type="project" value="TreeGrafter"/>
</dbReference>
<reference evidence="7" key="1">
    <citation type="submission" date="2020-05" db="EMBL/GenBank/DDBJ databases">
        <title>Mycena genomes resolve the evolution of fungal bioluminescence.</title>
        <authorList>
            <person name="Tsai I.J."/>
        </authorList>
    </citation>
    <scope>NUCLEOTIDE SEQUENCE</scope>
    <source>
        <strain evidence="7">110903Hualien_Pintung</strain>
    </source>
</reference>
<dbReference type="GO" id="GO:0005834">
    <property type="term" value="C:heterotrimeric G-protein complex"/>
    <property type="evidence" value="ECO:0007669"/>
    <property type="project" value="TreeGrafter"/>
</dbReference>
<dbReference type="EMBL" id="JACAZE010000017">
    <property type="protein sequence ID" value="KAF7296188.1"/>
    <property type="molecule type" value="Genomic_DNA"/>
</dbReference>
<name>A0A8H6SB43_MYCCL</name>
<gene>
    <name evidence="7" type="ORF">HMN09_01087400</name>
</gene>
<feature type="compositionally biased region" description="Low complexity" evidence="6">
    <location>
        <begin position="24"/>
        <end position="34"/>
    </location>
</feature>
<keyword evidence="2 5" id="KW-0547">Nucleotide-binding</keyword>
<dbReference type="GO" id="GO:0003924">
    <property type="term" value="F:GTPase activity"/>
    <property type="evidence" value="ECO:0007669"/>
    <property type="project" value="InterPro"/>
</dbReference>
<dbReference type="Proteomes" id="UP000613580">
    <property type="component" value="Unassembled WGS sequence"/>
</dbReference>
<dbReference type="PANTHER" id="PTHR10218:SF302">
    <property type="entry name" value="GUANINE NUCLEOTIDE-BINDING PROTEIN ALPHA-5 SUBUNIT"/>
    <property type="match status" value="1"/>
</dbReference>
<keyword evidence="1" id="KW-0479">Metal-binding</keyword>
<feature type="binding site" evidence="5">
    <location>
        <begin position="224"/>
        <end position="227"/>
    </location>
    <ligand>
        <name>GTP</name>
        <dbReference type="ChEBI" id="CHEBI:37565"/>
    </ligand>
</feature>
<accession>A0A8H6SB43</accession>
<dbReference type="InterPro" id="IPR001019">
    <property type="entry name" value="Gprotein_alpha_su"/>
</dbReference>
<comment type="caution">
    <text evidence="7">The sequence shown here is derived from an EMBL/GenBank/DDBJ whole genome shotgun (WGS) entry which is preliminary data.</text>
</comment>
<feature type="region of interest" description="Disordered" evidence="6">
    <location>
        <begin position="1"/>
        <end position="55"/>
    </location>
</feature>
<dbReference type="PANTHER" id="PTHR10218">
    <property type="entry name" value="GTP-BINDING PROTEIN ALPHA SUBUNIT"/>
    <property type="match status" value="1"/>
</dbReference>
<dbReference type="FunFam" id="3.40.50.300:FF:000692">
    <property type="entry name" value="Guanine nucleotide-binding protein subunit alpha"/>
    <property type="match status" value="1"/>
</dbReference>
<dbReference type="InterPro" id="IPR027417">
    <property type="entry name" value="P-loop_NTPase"/>
</dbReference>
<proteinExistence type="predicted"/>
<dbReference type="GO" id="GO:0031683">
    <property type="term" value="F:G-protein beta/gamma-subunit complex binding"/>
    <property type="evidence" value="ECO:0007669"/>
    <property type="project" value="InterPro"/>
</dbReference>
<keyword evidence="8" id="KW-1185">Reference proteome</keyword>
<evidence type="ECO:0000256" key="2">
    <source>
        <dbReference type="ARBA" id="ARBA00022741"/>
    </source>
</evidence>
<dbReference type="PROSITE" id="PS51882">
    <property type="entry name" value="G_ALPHA"/>
    <property type="match status" value="1"/>
</dbReference>
<evidence type="ECO:0000256" key="4">
    <source>
        <dbReference type="ARBA" id="ARBA00023224"/>
    </source>
</evidence>
<dbReference type="GO" id="GO:0005737">
    <property type="term" value="C:cytoplasm"/>
    <property type="evidence" value="ECO:0007669"/>
    <property type="project" value="TreeGrafter"/>
</dbReference>
<evidence type="ECO:0000256" key="6">
    <source>
        <dbReference type="SAM" id="MobiDB-lite"/>
    </source>
</evidence>
<keyword evidence="3 5" id="KW-0342">GTP-binding</keyword>
<dbReference type="SMART" id="SM00275">
    <property type="entry name" value="G_alpha"/>
    <property type="match status" value="1"/>
</dbReference>
<protein>
    <recommendedName>
        <fullName evidence="9">G-alpha-domain-containing protein</fullName>
    </recommendedName>
</protein>
<dbReference type="Pfam" id="PF00503">
    <property type="entry name" value="G-alpha"/>
    <property type="match status" value="1"/>
</dbReference>
<evidence type="ECO:0000256" key="1">
    <source>
        <dbReference type="ARBA" id="ARBA00022723"/>
    </source>
</evidence>
<dbReference type="SUPFAM" id="SSF52540">
    <property type="entry name" value="P-loop containing nucleoside triphosphate hydrolases"/>
    <property type="match status" value="1"/>
</dbReference>
<dbReference type="OrthoDB" id="3059930at2759"/>
<dbReference type="GO" id="GO:0007188">
    <property type="term" value="P:adenylate cyclase-modulating G protein-coupled receptor signaling pathway"/>
    <property type="evidence" value="ECO:0007669"/>
    <property type="project" value="TreeGrafter"/>
</dbReference>